<dbReference type="GO" id="GO:0004525">
    <property type="term" value="F:ribonuclease III activity"/>
    <property type="evidence" value="ECO:0007669"/>
    <property type="project" value="InterPro"/>
</dbReference>
<dbReference type="InterPro" id="IPR000999">
    <property type="entry name" value="RNase_III_dom"/>
</dbReference>
<dbReference type="EMBL" id="JADNYJ010000011">
    <property type="protein sequence ID" value="KAF8908590.1"/>
    <property type="molecule type" value="Genomic_DNA"/>
</dbReference>
<evidence type="ECO:0000313" key="3">
    <source>
        <dbReference type="Proteomes" id="UP000724874"/>
    </source>
</evidence>
<keyword evidence="3" id="KW-1185">Reference proteome</keyword>
<dbReference type="AlphaFoldDB" id="A0A9P5TSZ4"/>
<dbReference type="Pfam" id="PF14622">
    <property type="entry name" value="Ribonucleas_3_3"/>
    <property type="match status" value="1"/>
</dbReference>
<dbReference type="GO" id="GO:0032543">
    <property type="term" value="P:mitochondrial translation"/>
    <property type="evidence" value="ECO:0007669"/>
    <property type="project" value="InterPro"/>
</dbReference>
<dbReference type="OrthoDB" id="2281895at2759"/>
<reference evidence="2" key="1">
    <citation type="submission" date="2020-11" db="EMBL/GenBank/DDBJ databases">
        <authorList>
            <consortium name="DOE Joint Genome Institute"/>
            <person name="Ahrendt S."/>
            <person name="Riley R."/>
            <person name="Andreopoulos W."/>
            <person name="LaButti K."/>
            <person name="Pangilinan J."/>
            <person name="Ruiz-duenas F.J."/>
            <person name="Barrasa J.M."/>
            <person name="Sanchez-Garcia M."/>
            <person name="Camarero S."/>
            <person name="Miyauchi S."/>
            <person name="Serrano A."/>
            <person name="Linde D."/>
            <person name="Babiker R."/>
            <person name="Drula E."/>
            <person name="Ayuso-Fernandez I."/>
            <person name="Pacheco R."/>
            <person name="Padilla G."/>
            <person name="Ferreira P."/>
            <person name="Barriuso J."/>
            <person name="Kellner H."/>
            <person name="Castanera R."/>
            <person name="Alfaro M."/>
            <person name="Ramirez L."/>
            <person name="Pisabarro A.G."/>
            <person name="Kuo A."/>
            <person name="Tritt A."/>
            <person name="Lipzen A."/>
            <person name="He G."/>
            <person name="Yan M."/>
            <person name="Ng V."/>
            <person name="Cullen D."/>
            <person name="Martin F."/>
            <person name="Rosso M.-N."/>
            <person name="Henrissat B."/>
            <person name="Hibbett D."/>
            <person name="Martinez A.T."/>
            <person name="Grigoriev I.V."/>
        </authorList>
    </citation>
    <scope>NUCLEOTIDE SEQUENCE</scope>
    <source>
        <strain evidence="2">AH 44721</strain>
    </source>
</reference>
<dbReference type="SUPFAM" id="SSF69065">
    <property type="entry name" value="RNase III domain-like"/>
    <property type="match status" value="1"/>
</dbReference>
<dbReference type="PANTHER" id="PTHR28160">
    <property type="entry name" value="54S RIBOSOMAL PROTEIN L15, MITOCHONDRIAL"/>
    <property type="match status" value="1"/>
</dbReference>
<dbReference type="InterPro" id="IPR040030">
    <property type="entry name" value="Ribosomal_mL57"/>
</dbReference>
<gene>
    <name evidence="2" type="ORF">CPB84DRAFT_1813309</name>
</gene>
<dbReference type="GO" id="GO:0005762">
    <property type="term" value="C:mitochondrial large ribosomal subunit"/>
    <property type="evidence" value="ECO:0007669"/>
    <property type="project" value="InterPro"/>
</dbReference>
<dbReference type="GO" id="GO:0006396">
    <property type="term" value="P:RNA processing"/>
    <property type="evidence" value="ECO:0007669"/>
    <property type="project" value="InterPro"/>
</dbReference>
<dbReference type="InterPro" id="IPR036389">
    <property type="entry name" value="RNase_III_sf"/>
</dbReference>
<comment type="caution">
    <text evidence="2">The sequence shown here is derived from an EMBL/GenBank/DDBJ whole genome shotgun (WGS) entry which is preliminary data.</text>
</comment>
<proteinExistence type="predicted"/>
<organism evidence="2 3">
    <name type="scientific">Gymnopilus junonius</name>
    <name type="common">Spectacular rustgill mushroom</name>
    <name type="synonym">Gymnopilus spectabilis subsp. junonius</name>
    <dbReference type="NCBI Taxonomy" id="109634"/>
    <lineage>
        <taxon>Eukaryota</taxon>
        <taxon>Fungi</taxon>
        <taxon>Dikarya</taxon>
        <taxon>Basidiomycota</taxon>
        <taxon>Agaricomycotina</taxon>
        <taxon>Agaricomycetes</taxon>
        <taxon>Agaricomycetidae</taxon>
        <taxon>Agaricales</taxon>
        <taxon>Agaricineae</taxon>
        <taxon>Hymenogastraceae</taxon>
        <taxon>Gymnopilus</taxon>
    </lineage>
</organism>
<dbReference type="Gene3D" id="1.10.1520.10">
    <property type="entry name" value="Ribonuclease III domain"/>
    <property type="match status" value="1"/>
</dbReference>
<dbReference type="Proteomes" id="UP000724874">
    <property type="component" value="Unassembled WGS sequence"/>
</dbReference>
<dbReference type="GO" id="GO:0003735">
    <property type="term" value="F:structural constituent of ribosome"/>
    <property type="evidence" value="ECO:0007669"/>
    <property type="project" value="InterPro"/>
</dbReference>
<evidence type="ECO:0000259" key="1">
    <source>
        <dbReference type="Pfam" id="PF14622"/>
    </source>
</evidence>
<feature type="domain" description="RNase III" evidence="1">
    <location>
        <begin position="12"/>
        <end position="150"/>
    </location>
</feature>
<accession>A0A9P5TSZ4</accession>
<evidence type="ECO:0000313" key="2">
    <source>
        <dbReference type="EMBL" id="KAF8908590.1"/>
    </source>
</evidence>
<dbReference type="PANTHER" id="PTHR28160:SF1">
    <property type="entry name" value="LARGE RIBOSOMAL SUBUNIT PROTEIN ML57"/>
    <property type="match status" value="1"/>
</dbReference>
<name>A0A9P5TSZ4_GYMJU</name>
<sequence length="191" mass="21178">MNQLFSPLQFPPELAQRILTHASHHLARRGHNAAYSFIGRRVLNAYFLMFLNSSQHLTPQHDIEQIASSALHTNLLGEHVAHAWGVGRVLVWAPSAPSEFAAKKLDLQTLRSAGLYKVQGEAVQAMVGGIYQQYGGSVAHRLFHTRILPRLRVKGGLPYPFFGDAQRFCDAMGGEQGSLLLEDSKRPKVEA</sequence>
<protein>
    <submittedName>
        <fullName evidence="2">Ribonuclease-III-like-domain-containing protein</fullName>
    </submittedName>
</protein>